<keyword evidence="2" id="KW-0812">Transmembrane</keyword>
<keyword evidence="2" id="KW-0472">Membrane</keyword>
<accession>A0ABV4WD34</accession>
<dbReference type="RefSeq" id="WP_413275462.1">
    <property type="nucleotide sequence ID" value="NZ_JBHFNT010000004.1"/>
</dbReference>
<evidence type="ECO:0000313" key="3">
    <source>
        <dbReference type="EMBL" id="MFB2832987.1"/>
    </source>
</evidence>
<keyword evidence="2" id="KW-1133">Transmembrane helix</keyword>
<organism evidence="3 4">
    <name type="scientific">Floridaenema evergladense BLCC-F167</name>
    <dbReference type="NCBI Taxonomy" id="3153639"/>
    <lineage>
        <taxon>Bacteria</taxon>
        <taxon>Bacillati</taxon>
        <taxon>Cyanobacteriota</taxon>
        <taxon>Cyanophyceae</taxon>
        <taxon>Oscillatoriophycideae</taxon>
        <taxon>Aerosakkonematales</taxon>
        <taxon>Aerosakkonemataceae</taxon>
        <taxon>Floridanema</taxon>
        <taxon>Floridanema evergladense</taxon>
    </lineage>
</organism>
<proteinExistence type="predicted"/>
<evidence type="ECO:0000256" key="2">
    <source>
        <dbReference type="SAM" id="Phobius"/>
    </source>
</evidence>
<sequence length="151" mass="16762">MSVNNQIKENNNYINNDDGIAAAISAATYADREAQRQRSEIKNRSIANLEIETERLKMRCAALENELERVQNMLDGGALGMGLAYSVQLQQKEIADLRSDFELSIKKGEEARSINLQKTAIVIGLIASICGGIVPVIMSHLFINDKVELKR</sequence>
<keyword evidence="4" id="KW-1185">Reference proteome</keyword>
<evidence type="ECO:0000256" key="1">
    <source>
        <dbReference type="SAM" id="Coils"/>
    </source>
</evidence>
<keyword evidence="1" id="KW-0175">Coiled coil</keyword>
<dbReference type="EMBL" id="JBHFNT010000004">
    <property type="protein sequence ID" value="MFB2832987.1"/>
    <property type="molecule type" value="Genomic_DNA"/>
</dbReference>
<evidence type="ECO:0000313" key="4">
    <source>
        <dbReference type="Proteomes" id="UP001576780"/>
    </source>
</evidence>
<feature type="coiled-coil region" evidence="1">
    <location>
        <begin position="46"/>
        <end position="73"/>
    </location>
</feature>
<dbReference type="Proteomes" id="UP001576780">
    <property type="component" value="Unassembled WGS sequence"/>
</dbReference>
<reference evidence="3 4" key="1">
    <citation type="submission" date="2024-09" db="EMBL/GenBank/DDBJ databases">
        <title>Floridaenema gen nov. (Aerosakkonemataceae, Aerosakkonematales ord. nov., Cyanobacteria) from benthic tropical and subtropical fresh waters, with the description of four new species.</title>
        <authorList>
            <person name="Moretto J.A."/>
            <person name="Berthold D.E."/>
            <person name="Lefler F.W."/>
            <person name="Huang I.-S."/>
            <person name="Laughinghouse H. IV."/>
        </authorList>
    </citation>
    <scope>NUCLEOTIDE SEQUENCE [LARGE SCALE GENOMIC DNA]</scope>
    <source>
        <strain evidence="3 4">BLCC-F167</strain>
    </source>
</reference>
<name>A0ABV4WD34_9CYAN</name>
<gene>
    <name evidence="3" type="ORF">ACE1CA_00480</name>
</gene>
<protein>
    <submittedName>
        <fullName evidence="3">Uncharacterized protein</fullName>
    </submittedName>
</protein>
<feature type="transmembrane region" description="Helical" evidence="2">
    <location>
        <begin position="120"/>
        <end position="143"/>
    </location>
</feature>
<comment type="caution">
    <text evidence="3">The sequence shown here is derived from an EMBL/GenBank/DDBJ whole genome shotgun (WGS) entry which is preliminary data.</text>
</comment>